<organism evidence="6 7">
    <name type="scientific">Bursaphelenchus xylophilus</name>
    <name type="common">Pinewood nematode worm</name>
    <name type="synonym">Aphelenchoides xylophilus</name>
    <dbReference type="NCBI Taxonomy" id="6326"/>
    <lineage>
        <taxon>Eukaryota</taxon>
        <taxon>Metazoa</taxon>
        <taxon>Ecdysozoa</taxon>
        <taxon>Nematoda</taxon>
        <taxon>Chromadorea</taxon>
        <taxon>Rhabditida</taxon>
        <taxon>Tylenchina</taxon>
        <taxon>Tylenchomorpha</taxon>
        <taxon>Aphelenchoidea</taxon>
        <taxon>Aphelenchoididae</taxon>
        <taxon>Bursaphelenchus</taxon>
    </lineage>
</organism>
<reference evidence="6" key="1">
    <citation type="submission" date="2020-09" db="EMBL/GenBank/DDBJ databases">
        <authorList>
            <person name="Kikuchi T."/>
        </authorList>
    </citation>
    <scope>NUCLEOTIDE SEQUENCE</scope>
    <source>
        <strain evidence="6">Ka4C1</strain>
    </source>
</reference>
<evidence type="ECO:0000313" key="6">
    <source>
        <dbReference type="EMBL" id="CAD5230044.1"/>
    </source>
</evidence>
<dbReference type="Pfam" id="PF10292">
    <property type="entry name" value="7TM_GPCR_Srab"/>
    <property type="match status" value="1"/>
</dbReference>
<dbReference type="InterPro" id="IPR019408">
    <property type="entry name" value="7TM_GPCR_serpentine_rcpt_Srab"/>
</dbReference>
<dbReference type="EMBL" id="CAJFCV020000005">
    <property type="protein sequence ID" value="CAG9120899.1"/>
    <property type="molecule type" value="Genomic_DNA"/>
</dbReference>
<feature type="transmembrane region" description="Helical" evidence="5">
    <location>
        <begin position="221"/>
        <end position="243"/>
    </location>
</feature>
<dbReference type="Proteomes" id="UP000659654">
    <property type="component" value="Unassembled WGS sequence"/>
</dbReference>
<evidence type="ECO:0000256" key="2">
    <source>
        <dbReference type="ARBA" id="ARBA00022692"/>
    </source>
</evidence>
<name>A0A7I8XKF5_BURXY</name>
<keyword evidence="3 5" id="KW-1133">Transmembrane helix</keyword>
<protein>
    <submittedName>
        <fullName evidence="6">(pine wood nematode) hypothetical protein</fullName>
    </submittedName>
</protein>
<feature type="transmembrane region" description="Helical" evidence="5">
    <location>
        <begin position="91"/>
        <end position="114"/>
    </location>
</feature>
<dbReference type="Proteomes" id="UP000582659">
    <property type="component" value="Unassembled WGS sequence"/>
</dbReference>
<evidence type="ECO:0000256" key="5">
    <source>
        <dbReference type="SAM" id="Phobius"/>
    </source>
</evidence>
<sequence length="397" mass="45291">MFSPPSISHITLLISGFIVGEIGILVLCDMNSSIQTSALECLKAQEISENTPIFVSMIGEILMSCLVLLQLYRCVMLVREKHIQLHANLRLLMTCALIGCIYTCLTSFAFPFFYLWRRSRHGQPCDYMYEKLYCYSLRWPVYYGIVFQSFLHLAISLERALATKYMHTYAQGFLWCGRVIAVGALLAAILMASLILKPDDTLAYFTFCNITNPSTVVQMQVGLAVMLTIDCLAVITDITVYTINYRIKRHRKRISPKIYTLTWSYQLTENNCSTTIVIPVTVSQSICYLLYITSSLVFFQLSLLTATIAFHHKYLMNYNNQTERRNAMKEKQSSQEYFTFLERHLDEAYKKRSVVTAKNNSAMKNVAHSAGGSAPDLRLDKHNGVNVIMMKLTSCEE</sequence>
<feature type="transmembrane region" description="Helical" evidence="5">
    <location>
        <begin position="12"/>
        <end position="32"/>
    </location>
</feature>
<dbReference type="GO" id="GO:0016020">
    <property type="term" value="C:membrane"/>
    <property type="evidence" value="ECO:0007669"/>
    <property type="project" value="UniProtKB-SubCell"/>
</dbReference>
<evidence type="ECO:0000256" key="4">
    <source>
        <dbReference type="ARBA" id="ARBA00023136"/>
    </source>
</evidence>
<feature type="transmembrane region" description="Helical" evidence="5">
    <location>
        <begin position="141"/>
        <end position="161"/>
    </location>
</feature>
<comment type="subcellular location">
    <subcellularLocation>
        <location evidence="1">Membrane</location>
        <topology evidence="1">Multi-pass membrane protein</topology>
    </subcellularLocation>
</comment>
<gene>
    <name evidence="6" type="ORF">BXYJ_LOCUS10790</name>
</gene>
<evidence type="ECO:0000256" key="3">
    <source>
        <dbReference type="ARBA" id="ARBA00022989"/>
    </source>
</evidence>
<dbReference type="EMBL" id="CAJFDI010000005">
    <property type="protein sequence ID" value="CAD5230044.1"/>
    <property type="molecule type" value="Genomic_DNA"/>
</dbReference>
<feature type="transmembrane region" description="Helical" evidence="5">
    <location>
        <begin position="52"/>
        <end position="71"/>
    </location>
</feature>
<comment type="caution">
    <text evidence="6">The sequence shown here is derived from an EMBL/GenBank/DDBJ whole genome shotgun (WGS) entry which is preliminary data.</text>
</comment>
<evidence type="ECO:0000313" key="7">
    <source>
        <dbReference type="Proteomes" id="UP000659654"/>
    </source>
</evidence>
<dbReference type="SMR" id="A0A7I8XKF5"/>
<proteinExistence type="predicted"/>
<keyword evidence="7" id="KW-1185">Reference proteome</keyword>
<dbReference type="InterPro" id="IPR053286">
    <property type="entry name" value="Nematode_rcpt-like_srab"/>
</dbReference>
<dbReference type="AlphaFoldDB" id="A0A7I8XKF5"/>
<keyword evidence="4 5" id="KW-0472">Membrane</keyword>
<dbReference type="OrthoDB" id="10570803at2759"/>
<dbReference type="PANTHER" id="PTHR46561">
    <property type="entry name" value="SERPENTINE RECEPTOR, CLASS AB (CLASS A-LIKE)-RELATED"/>
    <property type="match status" value="1"/>
</dbReference>
<keyword evidence="2 5" id="KW-0812">Transmembrane</keyword>
<accession>A0A7I8XKF5</accession>
<evidence type="ECO:0000256" key="1">
    <source>
        <dbReference type="ARBA" id="ARBA00004141"/>
    </source>
</evidence>
<dbReference type="PANTHER" id="PTHR46561:SF11">
    <property type="entry name" value="SERPENTINE RECEPTOR CLASS ALPHA_BETA-14"/>
    <property type="match status" value="1"/>
</dbReference>
<feature type="transmembrane region" description="Helical" evidence="5">
    <location>
        <begin position="173"/>
        <end position="196"/>
    </location>
</feature>
<feature type="transmembrane region" description="Helical" evidence="5">
    <location>
        <begin position="288"/>
        <end position="310"/>
    </location>
</feature>